<gene>
    <name evidence="2" type="ORF">MENT_LOCUS13182</name>
</gene>
<evidence type="ECO:0000256" key="1">
    <source>
        <dbReference type="SAM" id="SignalP"/>
    </source>
</evidence>
<dbReference type="EMBL" id="CAJEWN010000071">
    <property type="protein sequence ID" value="CAD2158478.1"/>
    <property type="molecule type" value="Genomic_DNA"/>
</dbReference>
<feature type="signal peptide" evidence="1">
    <location>
        <begin position="1"/>
        <end position="20"/>
    </location>
</feature>
<dbReference type="AlphaFoldDB" id="A0A6V7UHW1"/>
<keyword evidence="1" id="KW-0732">Signal</keyword>
<protein>
    <submittedName>
        <fullName evidence="2">Uncharacterized protein</fullName>
    </submittedName>
</protein>
<sequence>MLVNMMLSSAMILMSTRIRWLFFVGSKKNRKWIKKPLDCNGNIYFACCYETCPMEMVGCPSDYTIKVKTDGHTDHPGLDDEGMINALHLFVPEDDE</sequence>
<reference evidence="2 3" key="1">
    <citation type="submission" date="2020-08" db="EMBL/GenBank/DDBJ databases">
        <authorList>
            <person name="Koutsovoulos G."/>
            <person name="Danchin GJ E."/>
        </authorList>
    </citation>
    <scope>NUCLEOTIDE SEQUENCE [LARGE SCALE GENOMIC DNA]</scope>
</reference>
<evidence type="ECO:0000313" key="3">
    <source>
        <dbReference type="Proteomes" id="UP000580250"/>
    </source>
</evidence>
<dbReference type="Proteomes" id="UP000580250">
    <property type="component" value="Unassembled WGS sequence"/>
</dbReference>
<feature type="chain" id="PRO_5028451097" evidence="1">
    <location>
        <begin position="21"/>
        <end position="96"/>
    </location>
</feature>
<name>A0A6V7UHW1_MELEN</name>
<proteinExistence type="predicted"/>
<comment type="caution">
    <text evidence="2">The sequence shown here is derived from an EMBL/GenBank/DDBJ whole genome shotgun (WGS) entry which is preliminary data.</text>
</comment>
<accession>A0A6V7UHW1</accession>
<evidence type="ECO:0000313" key="2">
    <source>
        <dbReference type="EMBL" id="CAD2158478.1"/>
    </source>
</evidence>
<organism evidence="2 3">
    <name type="scientific">Meloidogyne enterolobii</name>
    <name type="common">Root-knot nematode worm</name>
    <name type="synonym">Meloidogyne mayaguensis</name>
    <dbReference type="NCBI Taxonomy" id="390850"/>
    <lineage>
        <taxon>Eukaryota</taxon>
        <taxon>Metazoa</taxon>
        <taxon>Ecdysozoa</taxon>
        <taxon>Nematoda</taxon>
        <taxon>Chromadorea</taxon>
        <taxon>Rhabditida</taxon>
        <taxon>Tylenchina</taxon>
        <taxon>Tylenchomorpha</taxon>
        <taxon>Tylenchoidea</taxon>
        <taxon>Meloidogynidae</taxon>
        <taxon>Meloidogyninae</taxon>
        <taxon>Meloidogyne</taxon>
    </lineage>
</organism>